<organism evidence="2 3">
    <name type="scientific">Alicyclobacillus mali</name>
    <name type="common">ex Roth et al. 2021</name>
    <dbReference type="NCBI Taxonomy" id="1123961"/>
    <lineage>
        <taxon>Bacteria</taxon>
        <taxon>Bacillati</taxon>
        <taxon>Bacillota</taxon>
        <taxon>Bacilli</taxon>
        <taxon>Bacillales</taxon>
        <taxon>Alicyclobacillaceae</taxon>
        <taxon>Alicyclobacillus</taxon>
    </lineage>
</organism>
<dbReference type="InterPro" id="IPR025877">
    <property type="entry name" value="MobA-like_NTP_Trfase"/>
</dbReference>
<dbReference type="PANTHER" id="PTHR43777">
    <property type="entry name" value="MOLYBDENUM COFACTOR CYTIDYLYLTRANSFERASE"/>
    <property type="match status" value="1"/>
</dbReference>
<feature type="domain" description="MobA-like NTP transferase" evidence="1">
    <location>
        <begin position="7"/>
        <end position="166"/>
    </location>
</feature>
<evidence type="ECO:0000259" key="1">
    <source>
        <dbReference type="Pfam" id="PF12804"/>
    </source>
</evidence>
<evidence type="ECO:0000313" key="2">
    <source>
        <dbReference type="EMBL" id="MBF8378364.1"/>
    </source>
</evidence>
<dbReference type="EMBL" id="JADPKZ010000044">
    <property type="protein sequence ID" value="MBF8378364.1"/>
    <property type="molecule type" value="Genomic_DNA"/>
</dbReference>
<accession>A0ABS0F4Y6</accession>
<dbReference type="Gene3D" id="3.90.550.10">
    <property type="entry name" value="Spore Coat Polysaccharide Biosynthesis Protein SpsA, Chain A"/>
    <property type="match status" value="1"/>
</dbReference>
<dbReference type="CDD" id="cd04182">
    <property type="entry name" value="GT_2_like_f"/>
    <property type="match status" value="1"/>
</dbReference>
<dbReference type="SUPFAM" id="SSF53448">
    <property type="entry name" value="Nucleotide-diphospho-sugar transferases"/>
    <property type="match status" value="1"/>
</dbReference>
<keyword evidence="3" id="KW-1185">Reference proteome</keyword>
<protein>
    <submittedName>
        <fullName evidence="2">Nucleotidyltransferase family protein</fullName>
    </submittedName>
</protein>
<comment type="caution">
    <text evidence="2">The sequence shown here is derived from an EMBL/GenBank/DDBJ whole genome shotgun (WGS) entry which is preliminary data.</text>
</comment>
<evidence type="ECO:0000313" key="3">
    <source>
        <dbReference type="Proteomes" id="UP000642910"/>
    </source>
</evidence>
<gene>
    <name evidence="2" type="ORF">IW967_10890</name>
</gene>
<dbReference type="Proteomes" id="UP000642910">
    <property type="component" value="Unassembled WGS sequence"/>
</dbReference>
<name>A0ABS0F4Y6_9BACL</name>
<reference evidence="2 3" key="1">
    <citation type="submission" date="2020-11" db="EMBL/GenBank/DDBJ databases">
        <title>Genomic insight of Alicyclobacillus mali FL 18 reveals a new arsenic-resistant strain, with potential in environmental biotechnology.</title>
        <authorList>
            <person name="Fiorentino G."/>
            <person name="Gallo G."/>
            <person name="Aulitto M."/>
        </authorList>
    </citation>
    <scope>NUCLEOTIDE SEQUENCE [LARGE SCALE GENOMIC DNA]</scope>
    <source>
        <strain evidence="2 3">FL 18</strain>
    </source>
</reference>
<dbReference type="Pfam" id="PF12804">
    <property type="entry name" value="NTP_transf_3"/>
    <property type="match status" value="1"/>
</dbReference>
<dbReference type="RefSeq" id="WP_195867860.1">
    <property type="nucleotide sequence ID" value="NZ_JADPKZ010000044.1"/>
</dbReference>
<dbReference type="InterPro" id="IPR029044">
    <property type="entry name" value="Nucleotide-diphossugar_trans"/>
</dbReference>
<proteinExistence type="predicted"/>
<dbReference type="PANTHER" id="PTHR43777:SF1">
    <property type="entry name" value="MOLYBDENUM COFACTOR CYTIDYLYLTRANSFERASE"/>
    <property type="match status" value="1"/>
</dbReference>
<sequence length="222" mass="23967">MEMKVVGVYLAAGRSTRMGCDKLSLPLGDAPLGEWGLRSLLQSEVNEVVWVHTQRAPLTLPFSLKPVHVRTMPVGLPLSASVRCGVEVARDLGADALLFALADQPFVTSDLLDDLVHALSRHAEAAYVSFGHGPPMPPLIVRTELVWELRAELAGDRGLGPLLAQSHVSNVRRALSDDYLIFDVDTPADYARATSLWMSLGGDGRDKATCMAADLVRRGVGM</sequence>